<dbReference type="EMBL" id="PJQL01000871">
    <property type="protein sequence ID" value="RCH92138.1"/>
    <property type="molecule type" value="Genomic_DNA"/>
</dbReference>
<accession>A0A367JQD3</accession>
<keyword evidence="2" id="KW-1185">Reference proteome</keyword>
<dbReference type="AlphaFoldDB" id="A0A367JQD3"/>
<sequence>MLGSTASEEWILWYDYLSVNGLLRNKRSKSVHGSESILERRHFMSFSEDLWAKLTAKYISRFKALPTVVDVSLVDKWAYIINMYNQLNGVCKAKKHLNHLKNQDNLEDTIEKVFDFFEEILILVESKEFMLNTTNFSKVSEEDYVYQIWLPLFSKLFNINKSIVGIKTAIKISLNVVPNSTLAALDVVNAL</sequence>
<dbReference type="OrthoDB" id="2288994at2759"/>
<comment type="caution">
    <text evidence="1">The sequence shown here is derived from an EMBL/GenBank/DDBJ whole genome shotgun (WGS) entry which is preliminary data.</text>
</comment>
<organism evidence="1 2">
    <name type="scientific">Rhizopus azygosporus</name>
    <name type="common">Rhizopus microsporus var. azygosporus</name>
    <dbReference type="NCBI Taxonomy" id="86630"/>
    <lineage>
        <taxon>Eukaryota</taxon>
        <taxon>Fungi</taxon>
        <taxon>Fungi incertae sedis</taxon>
        <taxon>Mucoromycota</taxon>
        <taxon>Mucoromycotina</taxon>
        <taxon>Mucoromycetes</taxon>
        <taxon>Mucorales</taxon>
        <taxon>Mucorineae</taxon>
        <taxon>Rhizopodaceae</taxon>
        <taxon>Rhizopus</taxon>
    </lineage>
</organism>
<protein>
    <submittedName>
        <fullName evidence="1">Uncharacterized protein</fullName>
    </submittedName>
</protein>
<proteinExistence type="predicted"/>
<evidence type="ECO:0000313" key="2">
    <source>
        <dbReference type="Proteomes" id="UP000252139"/>
    </source>
</evidence>
<gene>
    <name evidence="1" type="ORF">CU097_005408</name>
</gene>
<name>A0A367JQD3_RHIAZ</name>
<evidence type="ECO:0000313" key="1">
    <source>
        <dbReference type="EMBL" id="RCH92138.1"/>
    </source>
</evidence>
<dbReference type="Proteomes" id="UP000252139">
    <property type="component" value="Unassembled WGS sequence"/>
</dbReference>
<reference evidence="1 2" key="1">
    <citation type="journal article" date="2018" name="G3 (Bethesda)">
        <title>Phylogenetic and Phylogenomic Definition of Rhizopus Species.</title>
        <authorList>
            <person name="Gryganskyi A.P."/>
            <person name="Golan J."/>
            <person name="Dolatabadi S."/>
            <person name="Mondo S."/>
            <person name="Robb S."/>
            <person name="Idnurm A."/>
            <person name="Muszewska A."/>
            <person name="Steczkiewicz K."/>
            <person name="Masonjones S."/>
            <person name="Liao H.L."/>
            <person name="Gajdeczka M.T."/>
            <person name="Anike F."/>
            <person name="Vuek A."/>
            <person name="Anishchenko I.M."/>
            <person name="Voigt K."/>
            <person name="de Hoog G.S."/>
            <person name="Smith M.E."/>
            <person name="Heitman J."/>
            <person name="Vilgalys R."/>
            <person name="Stajich J.E."/>
        </authorList>
    </citation>
    <scope>NUCLEOTIDE SEQUENCE [LARGE SCALE GENOMIC DNA]</scope>
    <source>
        <strain evidence="1 2">CBS 357.93</strain>
    </source>
</reference>